<sequence length="769" mass="81351">MISRQVVLTAVMAFTFHRVVGLEFRQTVRACDNSPGTIGYSRISDMNIDIDRELGAIAGGKTPDATYLFILCPDTQFDVEDTPLNPMLDNSIFACGDTGKATGCVFKGGAIQVNVPRSKKGGHNMQAVSFLGVTFQGFSQAAISGDAGSTTEVTLSHVKFSNYNAMCAVQQQTKDGTEPFGLMGQEITISKAVGGVGFLNVGGALSLDGLYISSCDLVGAVSTGSSSGGSVGVTMVKKAVVTTSSIQDVFSAVEASRMNAVSVKVNNMKRMANVFNVEGNSMATLENIDIANNDFQKSTPFLLWTGVNVRDNSMASVANFIIRESTNVQNMVSAKSYSMVNVQNSIANDLFGGREADTNEISALFFASENSDLIIERTDTENIELFTSIAFASKTSSIQYRESCVGSGATQAAIFVDANSTYVTAMNYIDPSFSTSDCGEGNTRVSKERPGQTCFQSPFQSCDVNCEPGFDRRTCLRAIVARQVGNETETSPTIPVNVTSPTIPVNVTEPTAAPSLTIVSAAPSAATTSVPSSPESPAPTSIVTPPPVVASTTAPTAAPVVTATGAPTAAPVVTATGTPTAAPVATTTSTPTAAPVVTATGSPTAAPIVTATGSPTATLTAAPTPRRTQQPSAAPLPRPTTLSPTQERETAKPTIFPTQSSSKVCIEWGKWVKREHRTKGKGAHIYYAFDENICVNYESSGEFFGEAVVTPAHQKYFPSKLSRSSKGKKSSKNSKKSNSKKSSEHKSYDHRDNYRRRKRPTSIWIKNEI</sequence>
<name>A0A1Z5JRS4_FISSO</name>
<feature type="compositionally biased region" description="Basic residues" evidence="1">
    <location>
        <begin position="723"/>
        <end position="739"/>
    </location>
</feature>
<evidence type="ECO:0008006" key="5">
    <source>
        <dbReference type="Google" id="ProtNLM"/>
    </source>
</evidence>
<evidence type="ECO:0000313" key="4">
    <source>
        <dbReference type="Proteomes" id="UP000198406"/>
    </source>
</evidence>
<dbReference type="AlphaFoldDB" id="A0A1Z5JRS4"/>
<gene>
    <name evidence="3" type="ORF">FisN_7Lh328</name>
</gene>
<feature type="compositionally biased region" description="Basic and acidic residues" evidence="1">
    <location>
        <begin position="741"/>
        <end position="752"/>
    </location>
</feature>
<organism evidence="3 4">
    <name type="scientific">Fistulifera solaris</name>
    <name type="common">Oleaginous diatom</name>
    <dbReference type="NCBI Taxonomy" id="1519565"/>
    <lineage>
        <taxon>Eukaryota</taxon>
        <taxon>Sar</taxon>
        <taxon>Stramenopiles</taxon>
        <taxon>Ochrophyta</taxon>
        <taxon>Bacillariophyta</taxon>
        <taxon>Bacillariophyceae</taxon>
        <taxon>Bacillariophycidae</taxon>
        <taxon>Naviculales</taxon>
        <taxon>Naviculaceae</taxon>
        <taxon>Fistulifera</taxon>
    </lineage>
</organism>
<feature type="compositionally biased region" description="Low complexity" evidence="1">
    <location>
        <begin position="607"/>
        <end position="628"/>
    </location>
</feature>
<feature type="region of interest" description="Disordered" evidence="1">
    <location>
        <begin position="718"/>
        <end position="769"/>
    </location>
</feature>
<feature type="region of interest" description="Disordered" evidence="1">
    <location>
        <begin position="607"/>
        <end position="652"/>
    </location>
</feature>
<feature type="signal peptide" evidence="2">
    <location>
        <begin position="1"/>
        <end position="21"/>
    </location>
</feature>
<evidence type="ECO:0000313" key="3">
    <source>
        <dbReference type="EMBL" id="GAX16596.1"/>
    </source>
</evidence>
<protein>
    <recommendedName>
        <fullName evidence="5">Right handed beta helix domain-containing protein</fullName>
    </recommendedName>
</protein>
<dbReference type="InParanoid" id="A0A1Z5JRS4"/>
<reference evidence="3 4" key="1">
    <citation type="journal article" date="2015" name="Plant Cell">
        <title>Oil accumulation by the oleaginous diatom Fistulifera solaris as revealed by the genome and transcriptome.</title>
        <authorList>
            <person name="Tanaka T."/>
            <person name="Maeda Y."/>
            <person name="Veluchamy A."/>
            <person name="Tanaka M."/>
            <person name="Abida H."/>
            <person name="Marechal E."/>
            <person name="Bowler C."/>
            <person name="Muto M."/>
            <person name="Sunaga Y."/>
            <person name="Tanaka M."/>
            <person name="Yoshino T."/>
            <person name="Taniguchi T."/>
            <person name="Fukuda Y."/>
            <person name="Nemoto M."/>
            <person name="Matsumoto M."/>
            <person name="Wong P.S."/>
            <person name="Aburatani S."/>
            <person name="Fujibuchi W."/>
        </authorList>
    </citation>
    <scope>NUCLEOTIDE SEQUENCE [LARGE SCALE GENOMIC DNA]</scope>
    <source>
        <strain evidence="3 4">JPCC DA0580</strain>
    </source>
</reference>
<feature type="region of interest" description="Disordered" evidence="1">
    <location>
        <begin position="526"/>
        <end position="547"/>
    </location>
</feature>
<dbReference type="EMBL" id="BDSP01000107">
    <property type="protein sequence ID" value="GAX16596.1"/>
    <property type="molecule type" value="Genomic_DNA"/>
</dbReference>
<keyword evidence="4" id="KW-1185">Reference proteome</keyword>
<comment type="caution">
    <text evidence="3">The sequence shown here is derived from an EMBL/GenBank/DDBJ whole genome shotgun (WGS) entry which is preliminary data.</text>
</comment>
<keyword evidence="2" id="KW-0732">Signal</keyword>
<evidence type="ECO:0000256" key="2">
    <source>
        <dbReference type="SAM" id="SignalP"/>
    </source>
</evidence>
<evidence type="ECO:0000256" key="1">
    <source>
        <dbReference type="SAM" id="MobiDB-lite"/>
    </source>
</evidence>
<dbReference type="OrthoDB" id="10678843at2759"/>
<accession>A0A1Z5JRS4</accession>
<feature type="chain" id="PRO_5013142737" description="Right handed beta helix domain-containing protein" evidence="2">
    <location>
        <begin position="22"/>
        <end position="769"/>
    </location>
</feature>
<dbReference type="Proteomes" id="UP000198406">
    <property type="component" value="Unassembled WGS sequence"/>
</dbReference>
<proteinExistence type="predicted"/>